<name>A0AAV4R261_CAEEX</name>
<gene>
    <name evidence="1" type="ORF">CEXT_69731</name>
</gene>
<evidence type="ECO:0000313" key="2">
    <source>
        <dbReference type="Proteomes" id="UP001054945"/>
    </source>
</evidence>
<protein>
    <submittedName>
        <fullName evidence="1">Uncharacterized protein</fullName>
    </submittedName>
</protein>
<dbReference type="EMBL" id="BPLR01007257">
    <property type="protein sequence ID" value="GIY15649.1"/>
    <property type="molecule type" value="Genomic_DNA"/>
</dbReference>
<dbReference type="Proteomes" id="UP001054945">
    <property type="component" value="Unassembled WGS sequence"/>
</dbReference>
<comment type="caution">
    <text evidence="1">The sequence shown here is derived from an EMBL/GenBank/DDBJ whole genome shotgun (WGS) entry which is preliminary data.</text>
</comment>
<sequence length="106" mass="11910">MNTLKLLQPMRALRFFFKCPPQQMPISIIPSTIQLQTTDDLINILGDASSSMHFRAGDIRAIGASPPSFLLEMPWKARSGGIPLNGFPPALEFYFQIKSKLCRRIC</sequence>
<dbReference type="AlphaFoldDB" id="A0AAV4R261"/>
<accession>A0AAV4R261</accession>
<evidence type="ECO:0000313" key="1">
    <source>
        <dbReference type="EMBL" id="GIY15649.1"/>
    </source>
</evidence>
<organism evidence="1 2">
    <name type="scientific">Caerostris extrusa</name>
    <name type="common">Bark spider</name>
    <name type="synonym">Caerostris bankana</name>
    <dbReference type="NCBI Taxonomy" id="172846"/>
    <lineage>
        <taxon>Eukaryota</taxon>
        <taxon>Metazoa</taxon>
        <taxon>Ecdysozoa</taxon>
        <taxon>Arthropoda</taxon>
        <taxon>Chelicerata</taxon>
        <taxon>Arachnida</taxon>
        <taxon>Araneae</taxon>
        <taxon>Araneomorphae</taxon>
        <taxon>Entelegynae</taxon>
        <taxon>Araneoidea</taxon>
        <taxon>Araneidae</taxon>
        <taxon>Caerostris</taxon>
    </lineage>
</organism>
<reference evidence="1 2" key="1">
    <citation type="submission" date="2021-06" db="EMBL/GenBank/DDBJ databases">
        <title>Caerostris extrusa draft genome.</title>
        <authorList>
            <person name="Kono N."/>
            <person name="Arakawa K."/>
        </authorList>
    </citation>
    <scope>NUCLEOTIDE SEQUENCE [LARGE SCALE GENOMIC DNA]</scope>
</reference>
<keyword evidence="2" id="KW-1185">Reference proteome</keyword>
<proteinExistence type="predicted"/>